<dbReference type="GO" id="GO:0051301">
    <property type="term" value="P:cell division"/>
    <property type="evidence" value="ECO:0007669"/>
    <property type="project" value="UniProtKB-KW"/>
</dbReference>
<name>A0A0E0F1S0_9ORYZ</name>
<feature type="domain" description="Sororin C-terminal region" evidence="7">
    <location>
        <begin position="243"/>
        <end position="266"/>
    </location>
</feature>
<dbReference type="AlphaFoldDB" id="A0A0E0F1S0"/>
<evidence type="ECO:0000313" key="9">
    <source>
        <dbReference type="Proteomes" id="UP000008021"/>
    </source>
</evidence>
<comment type="similarity">
    <text evidence="5">Belongs to the sororin family.</text>
</comment>
<evidence type="ECO:0000313" key="8">
    <source>
        <dbReference type="EnsemblPlants" id="OMERI11G01200.1"/>
    </source>
</evidence>
<evidence type="ECO:0000256" key="1">
    <source>
        <dbReference type="ARBA" id="ARBA00022618"/>
    </source>
</evidence>
<sequence>MAYIPYFDGGLGLTNNHTLGPKLVSFLWKNSPSGFFCNLLLRLRPPTTAPAFPLSALPPPPPPPPATRLSDAMEPAAATTTPPPSERHRSPKVKRQRSAAAQPLGDVTNLLLPSTPTNPTTGRPRPLPSDTTAAASTCSASPSHTPVSKPSSAAAAEERSFVKSAISTVYTRRNTTQKRRTNDNTPFPAGTASCPPPATLASKNRKTSVAQGTRPISSSAPCHRSKKTKSTRMENTSSGKHMLPEDFVKKQRAYFEEVDAFELPEEEASETDLE</sequence>
<feature type="region of interest" description="Disordered" evidence="6">
    <location>
        <begin position="52"/>
        <end position="244"/>
    </location>
</feature>
<evidence type="ECO:0000256" key="5">
    <source>
        <dbReference type="ARBA" id="ARBA00093465"/>
    </source>
</evidence>
<keyword evidence="9" id="KW-1185">Reference proteome</keyword>
<evidence type="ECO:0000256" key="3">
    <source>
        <dbReference type="ARBA" id="ARBA00023242"/>
    </source>
</evidence>
<evidence type="ECO:0000256" key="2">
    <source>
        <dbReference type="ARBA" id="ARBA00022776"/>
    </source>
</evidence>
<feature type="compositionally biased region" description="Pro residues" evidence="6">
    <location>
        <begin position="56"/>
        <end position="66"/>
    </location>
</feature>
<accession>A0A0E0F1S0</accession>
<dbReference type="PANTHER" id="PTHR35740:SF1">
    <property type="entry name" value="OS12G0111700 PROTEIN"/>
    <property type="match status" value="1"/>
</dbReference>
<dbReference type="PANTHER" id="PTHR35740">
    <property type="entry name" value="OS12G0111700 PROTEIN"/>
    <property type="match status" value="1"/>
</dbReference>
<feature type="compositionally biased region" description="Polar residues" evidence="6">
    <location>
        <begin position="207"/>
        <end position="220"/>
    </location>
</feature>
<dbReference type="HOGENOM" id="CLU_088744_0_0_1"/>
<dbReference type="Proteomes" id="UP000008021">
    <property type="component" value="Chromosome 11"/>
</dbReference>
<evidence type="ECO:0000259" key="7">
    <source>
        <dbReference type="Pfam" id="PF25220"/>
    </source>
</evidence>
<keyword evidence="4" id="KW-0131">Cell cycle</keyword>
<evidence type="ECO:0000256" key="6">
    <source>
        <dbReference type="SAM" id="MobiDB-lite"/>
    </source>
</evidence>
<dbReference type="EnsemblPlants" id="OMERI11G01200.1">
    <property type="protein sequence ID" value="OMERI11G01200.1"/>
    <property type="gene ID" value="OMERI11G01200"/>
</dbReference>
<dbReference type="eggNOG" id="ENOG502S8BI">
    <property type="taxonomic scope" value="Eukaryota"/>
</dbReference>
<dbReference type="InterPro" id="IPR057337">
    <property type="entry name" value="Sororin_C"/>
</dbReference>
<keyword evidence="1" id="KW-0132">Cell division</keyword>
<evidence type="ECO:0000256" key="4">
    <source>
        <dbReference type="ARBA" id="ARBA00023306"/>
    </source>
</evidence>
<proteinExistence type="inferred from homology"/>
<dbReference type="Pfam" id="PF25220">
    <property type="entry name" value="Sororin_C"/>
    <property type="match status" value="1"/>
</dbReference>
<keyword evidence="2" id="KW-0498">Mitosis</keyword>
<protein>
    <recommendedName>
        <fullName evidence="7">Sororin C-terminal region domain-containing protein</fullName>
    </recommendedName>
</protein>
<dbReference type="Gramene" id="OMERI11G01200.1">
    <property type="protein sequence ID" value="OMERI11G01200.1"/>
    <property type="gene ID" value="OMERI11G01200"/>
</dbReference>
<dbReference type="GO" id="GO:0005634">
    <property type="term" value="C:nucleus"/>
    <property type="evidence" value="ECO:0007669"/>
    <property type="project" value="UniProtKB-SubCell"/>
</dbReference>
<reference evidence="8" key="1">
    <citation type="submission" date="2015-04" db="UniProtKB">
        <authorList>
            <consortium name="EnsemblPlants"/>
        </authorList>
    </citation>
    <scope>IDENTIFICATION</scope>
</reference>
<organism evidence="8">
    <name type="scientific">Oryza meridionalis</name>
    <dbReference type="NCBI Taxonomy" id="40149"/>
    <lineage>
        <taxon>Eukaryota</taxon>
        <taxon>Viridiplantae</taxon>
        <taxon>Streptophyta</taxon>
        <taxon>Embryophyta</taxon>
        <taxon>Tracheophyta</taxon>
        <taxon>Spermatophyta</taxon>
        <taxon>Magnoliopsida</taxon>
        <taxon>Liliopsida</taxon>
        <taxon>Poales</taxon>
        <taxon>Poaceae</taxon>
        <taxon>BOP clade</taxon>
        <taxon>Oryzoideae</taxon>
        <taxon>Oryzeae</taxon>
        <taxon>Oryzinae</taxon>
        <taxon>Oryza</taxon>
    </lineage>
</organism>
<feature type="compositionally biased region" description="Low complexity" evidence="6">
    <location>
        <begin position="108"/>
        <end position="146"/>
    </location>
</feature>
<keyword evidence="3" id="KW-0539">Nucleus</keyword>
<reference evidence="8" key="2">
    <citation type="submission" date="2018-05" db="EMBL/GenBank/DDBJ databases">
        <title>OmerRS3 (Oryza meridionalis Reference Sequence Version 3).</title>
        <authorList>
            <person name="Zhang J."/>
            <person name="Kudrna D."/>
            <person name="Lee S."/>
            <person name="Talag J."/>
            <person name="Welchert J."/>
            <person name="Wing R.A."/>
        </authorList>
    </citation>
    <scope>NUCLEOTIDE SEQUENCE [LARGE SCALE GENOMIC DNA]</scope>
    <source>
        <strain evidence="8">cv. OR44</strain>
    </source>
</reference>